<feature type="transmembrane region" description="Helical" evidence="1">
    <location>
        <begin position="71"/>
        <end position="89"/>
    </location>
</feature>
<protein>
    <submittedName>
        <fullName evidence="2">Uncharacterized protein</fullName>
    </submittedName>
</protein>
<proteinExistence type="predicted"/>
<evidence type="ECO:0000313" key="2">
    <source>
        <dbReference type="EMBL" id="MDS0283247.1"/>
    </source>
</evidence>
<comment type="caution">
    <text evidence="2">The sequence shown here is derived from an EMBL/GenBank/DDBJ whole genome shotgun (WGS) entry which is preliminary data.</text>
</comment>
<keyword evidence="3" id="KW-1185">Reference proteome</keyword>
<keyword evidence="1" id="KW-0812">Transmembrane</keyword>
<feature type="transmembrane region" description="Helical" evidence="1">
    <location>
        <begin position="39"/>
        <end position="59"/>
    </location>
</feature>
<name>A0ABU2FSI4_9EURY</name>
<organism evidence="2 3">
    <name type="scientific">Haloarcula onubensis</name>
    <dbReference type="NCBI Taxonomy" id="2950539"/>
    <lineage>
        <taxon>Archaea</taxon>
        <taxon>Methanobacteriati</taxon>
        <taxon>Methanobacteriota</taxon>
        <taxon>Stenosarchaea group</taxon>
        <taxon>Halobacteria</taxon>
        <taxon>Halobacteriales</taxon>
        <taxon>Haloarculaceae</taxon>
        <taxon>Haloarcula</taxon>
    </lineage>
</organism>
<evidence type="ECO:0000313" key="3">
    <source>
        <dbReference type="Proteomes" id="UP001268864"/>
    </source>
</evidence>
<evidence type="ECO:0000256" key="1">
    <source>
        <dbReference type="SAM" id="Phobius"/>
    </source>
</evidence>
<keyword evidence="1" id="KW-0472">Membrane</keyword>
<reference evidence="2 3" key="1">
    <citation type="submission" date="2022-06" db="EMBL/GenBank/DDBJ databases">
        <title>Halomicroarcula sp. a new haloarchaeum isolate from saline soil.</title>
        <authorList>
            <person name="Strakova D."/>
            <person name="Galisteo C."/>
            <person name="Sanchez-Porro C."/>
            <person name="Ventosa A."/>
        </authorList>
    </citation>
    <scope>NUCLEOTIDE SEQUENCE [LARGE SCALE GENOMIC DNA]</scope>
    <source>
        <strain evidence="2 3">S3CR25-11</strain>
    </source>
</reference>
<gene>
    <name evidence="2" type="ORF">NDI86_14040</name>
</gene>
<feature type="transmembrane region" description="Helical" evidence="1">
    <location>
        <begin position="9"/>
        <end position="33"/>
    </location>
</feature>
<dbReference type="RefSeq" id="WP_310901079.1">
    <property type="nucleotide sequence ID" value="NZ_JAMQOS010000004.1"/>
</dbReference>
<keyword evidence="1" id="KW-1133">Transmembrane helix</keyword>
<dbReference type="Proteomes" id="UP001268864">
    <property type="component" value="Unassembled WGS sequence"/>
</dbReference>
<dbReference type="EMBL" id="JAMQOS010000004">
    <property type="protein sequence ID" value="MDS0283247.1"/>
    <property type="molecule type" value="Genomic_DNA"/>
</dbReference>
<sequence>MSATRRRYAWLLVLTTGAGGAAFVAVVALFILFGSPNGVTFGAILWFACVSAVVTSAGVVQKRSAIDRPRLVVIGALVAVVFLLVPLWAPALDAAGSRSSSSYSGTVASDESSGFSLQDHPGVEHHSLTLEGGDRVQIAIDGKAGWEIQPPDGDTVSGVAGGPHPEAVTVSDGVVSYTANETGTHTVSVFAEPYSKASYRVSIEEAAG</sequence>
<accession>A0ABU2FSI4</accession>